<accession>A0A2X2J2P3</accession>
<proteinExistence type="predicted"/>
<name>A0A2X2J2P3_SPHMU</name>
<dbReference type="EMBL" id="UAUU01000009">
    <property type="protein sequence ID" value="SPZ88288.1"/>
    <property type="molecule type" value="Genomic_DNA"/>
</dbReference>
<sequence length="73" mass="8628">MFTGKKIFKLFIPIVNEFPDHPFFILGGFDRLMLRFSMGFNLDSSSKLFSIENLKLSLHKIFFTSFYNHMCPK</sequence>
<dbReference type="AlphaFoldDB" id="A0A2X2J2P3"/>
<organism evidence="1 2">
    <name type="scientific">Sphingobacterium multivorum</name>
    <dbReference type="NCBI Taxonomy" id="28454"/>
    <lineage>
        <taxon>Bacteria</taxon>
        <taxon>Pseudomonadati</taxon>
        <taxon>Bacteroidota</taxon>
        <taxon>Sphingobacteriia</taxon>
        <taxon>Sphingobacteriales</taxon>
        <taxon>Sphingobacteriaceae</taxon>
        <taxon>Sphingobacterium</taxon>
    </lineage>
</organism>
<evidence type="ECO:0000313" key="1">
    <source>
        <dbReference type="EMBL" id="SPZ88288.1"/>
    </source>
</evidence>
<dbReference type="Proteomes" id="UP000251241">
    <property type="component" value="Unassembled WGS sequence"/>
</dbReference>
<evidence type="ECO:0000313" key="2">
    <source>
        <dbReference type="Proteomes" id="UP000251241"/>
    </source>
</evidence>
<reference evidence="1 2" key="1">
    <citation type="submission" date="2018-06" db="EMBL/GenBank/DDBJ databases">
        <authorList>
            <consortium name="Pathogen Informatics"/>
            <person name="Doyle S."/>
        </authorList>
    </citation>
    <scope>NUCLEOTIDE SEQUENCE [LARGE SCALE GENOMIC DNA]</scope>
    <source>
        <strain evidence="1 2">NCTC11343</strain>
    </source>
</reference>
<protein>
    <submittedName>
        <fullName evidence="1">Uncharacterized protein</fullName>
    </submittedName>
</protein>
<gene>
    <name evidence="1" type="ORF">NCTC11343_03402</name>
</gene>